<accession>A0A1S8MZ08</accession>
<dbReference type="EMBL" id="LZYZ01000007">
    <property type="protein sequence ID" value="OOM09410.1"/>
    <property type="molecule type" value="Genomic_DNA"/>
</dbReference>
<organism evidence="1 2">
    <name type="scientific">Clostridium saccharobutylicum</name>
    <dbReference type="NCBI Taxonomy" id="169679"/>
    <lineage>
        <taxon>Bacteria</taxon>
        <taxon>Bacillati</taxon>
        <taxon>Bacillota</taxon>
        <taxon>Clostridia</taxon>
        <taxon>Eubacteriales</taxon>
        <taxon>Clostridiaceae</taxon>
        <taxon>Clostridium</taxon>
    </lineage>
</organism>
<gene>
    <name evidence="1" type="ORF">CLOSAC_36910</name>
</gene>
<dbReference type="RefSeq" id="WP_077866718.1">
    <property type="nucleotide sequence ID" value="NZ_LZYZ01000007.1"/>
</dbReference>
<protein>
    <submittedName>
        <fullName evidence="1">Uncharacterized protein</fullName>
    </submittedName>
</protein>
<dbReference type="Proteomes" id="UP000191154">
    <property type="component" value="Unassembled WGS sequence"/>
</dbReference>
<dbReference type="AlphaFoldDB" id="A0A1S8MZ08"/>
<comment type="caution">
    <text evidence="1">The sequence shown here is derived from an EMBL/GenBank/DDBJ whole genome shotgun (WGS) entry which is preliminary data.</text>
</comment>
<proteinExistence type="predicted"/>
<name>A0A1S8MZ08_CLOSA</name>
<reference evidence="1 2" key="1">
    <citation type="submission" date="2016-05" db="EMBL/GenBank/DDBJ databases">
        <title>Microbial solvent formation.</title>
        <authorList>
            <person name="Poehlein A."/>
            <person name="Montoya Solano J.D."/>
            <person name="Flitsch S."/>
            <person name="Krabben P."/>
            <person name="Duerre P."/>
            <person name="Daniel R."/>
        </authorList>
    </citation>
    <scope>NUCLEOTIDE SEQUENCE [LARGE SCALE GENOMIC DNA]</scope>
    <source>
        <strain evidence="1 2">L1-8</strain>
    </source>
</reference>
<sequence>MFVSEAELVKFSLPLIIKEFKNKNNKVEYIQEPKGLFGIPDVIIFNGKVVSIEYKLKNWKQAMKQAYRYQSFSYETYVVLDMEYAEVAKKNIDMFKKFNIGLGAVDNETLKFYYKPKKKKPFNNTLSEKALELFS</sequence>
<evidence type="ECO:0000313" key="1">
    <source>
        <dbReference type="EMBL" id="OOM09410.1"/>
    </source>
</evidence>
<evidence type="ECO:0000313" key="2">
    <source>
        <dbReference type="Proteomes" id="UP000191154"/>
    </source>
</evidence>